<dbReference type="AlphaFoldDB" id="T1GT25"/>
<evidence type="ECO:0000313" key="13">
    <source>
        <dbReference type="EnsemblMetazoa" id="MESCA006845-PA"/>
    </source>
</evidence>
<dbReference type="GO" id="GO:0016020">
    <property type="term" value="C:membrane"/>
    <property type="evidence" value="ECO:0007669"/>
    <property type="project" value="UniProtKB-SubCell"/>
</dbReference>
<reference evidence="13" key="2">
    <citation type="submission" date="2015-06" db="UniProtKB">
        <authorList>
            <consortium name="EnsemblMetazoa"/>
        </authorList>
    </citation>
    <scope>IDENTIFICATION</scope>
</reference>
<dbReference type="SMART" id="SM01190">
    <property type="entry name" value="EMP24_GP25L"/>
    <property type="match status" value="1"/>
</dbReference>
<keyword evidence="4 9" id="KW-0812">Transmembrane</keyword>
<evidence type="ECO:0000256" key="2">
    <source>
        <dbReference type="ARBA" id="ARBA00007104"/>
    </source>
</evidence>
<dbReference type="OMA" id="QVYMIKK"/>
<dbReference type="Pfam" id="PF01105">
    <property type="entry name" value="EMP24_GP25L"/>
    <property type="match status" value="1"/>
</dbReference>
<dbReference type="InterPro" id="IPR015720">
    <property type="entry name" value="Emp24-like"/>
</dbReference>
<dbReference type="Proteomes" id="UP000015102">
    <property type="component" value="Unassembled WGS sequence"/>
</dbReference>
<dbReference type="EMBL" id="CAQQ02030741">
    <property type="status" value="NOT_ANNOTATED_CDS"/>
    <property type="molecule type" value="Genomic_DNA"/>
</dbReference>
<evidence type="ECO:0000256" key="10">
    <source>
        <dbReference type="SAM" id="Phobius"/>
    </source>
</evidence>
<sequence>MFQNWRFLIAFVIGIHISSCREITTNIEPGSRDCFYQAGKAGDTIDIEYQVIDGGHGDFDISFDLIEPTGRLLYSDFNRPWNQHTQDIRIDGVYKLCFDNTFSVLNTKIVHFDLFNETFDSKTNYSEYLYASINYIQRTLSSHKRYFNFYKYRKTRQSHFEEKYNLQVQVWFFIKIINIILVGFFQVFMIKRIIENGKIQEIQETILKK</sequence>
<proteinExistence type="inferred from homology"/>
<evidence type="ECO:0000256" key="4">
    <source>
        <dbReference type="ARBA" id="ARBA00022692"/>
    </source>
</evidence>
<dbReference type="EnsemblMetazoa" id="MESCA006845-RA">
    <property type="protein sequence ID" value="MESCA006845-PA"/>
    <property type="gene ID" value="MESCA006845"/>
</dbReference>
<dbReference type="InterPro" id="IPR036598">
    <property type="entry name" value="GOLD_dom_sf"/>
</dbReference>
<accession>T1GT25</accession>
<evidence type="ECO:0000256" key="6">
    <source>
        <dbReference type="ARBA" id="ARBA00022989"/>
    </source>
</evidence>
<dbReference type="HOGENOM" id="CLU_066963_0_1_1"/>
<evidence type="ECO:0000313" key="14">
    <source>
        <dbReference type="Proteomes" id="UP000015102"/>
    </source>
</evidence>
<feature type="transmembrane region" description="Helical" evidence="10">
    <location>
        <begin position="170"/>
        <end position="190"/>
    </location>
</feature>
<dbReference type="STRING" id="36166.T1GT25"/>
<evidence type="ECO:0000256" key="5">
    <source>
        <dbReference type="ARBA" id="ARBA00022729"/>
    </source>
</evidence>
<dbReference type="PANTHER" id="PTHR22811">
    <property type="entry name" value="TRANSMEMBRANE EMP24 DOMAIN-CONTAINING PROTEIN"/>
    <property type="match status" value="1"/>
</dbReference>
<keyword evidence="14" id="KW-1185">Reference proteome</keyword>
<feature type="signal peptide" evidence="11">
    <location>
        <begin position="1"/>
        <end position="20"/>
    </location>
</feature>
<evidence type="ECO:0000256" key="3">
    <source>
        <dbReference type="ARBA" id="ARBA00022473"/>
    </source>
</evidence>
<keyword evidence="3" id="KW-0217">Developmental protein</keyword>
<name>T1GT25_MEGSC</name>
<dbReference type="SUPFAM" id="SSF101576">
    <property type="entry name" value="Supernatant protein factor (SPF), C-terminal domain"/>
    <property type="match status" value="1"/>
</dbReference>
<dbReference type="InterPro" id="IPR009038">
    <property type="entry name" value="GOLD_dom"/>
</dbReference>
<evidence type="ECO:0000256" key="9">
    <source>
        <dbReference type="RuleBase" id="RU003827"/>
    </source>
</evidence>
<reference evidence="14" key="1">
    <citation type="submission" date="2013-02" db="EMBL/GenBank/DDBJ databases">
        <authorList>
            <person name="Hughes D."/>
        </authorList>
    </citation>
    <scope>NUCLEOTIDE SEQUENCE</scope>
    <source>
        <strain>Durham</strain>
        <strain evidence="14">NC isolate 2 -- Noor lab</strain>
    </source>
</reference>
<evidence type="ECO:0000256" key="8">
    <source>
        <dbReference type="ARBA" id="ARBA00037847"/>
    </source>
</evidence>
<feature type="domain" description="GOLD" evidence="12">
    <location>
        <begin position="32"/>
        <end position="116"/>
    </location>
</feature>
<evidence type="ECO:0000256" key="1">
    <source>
        <dbReference type="ARBA" id="ARBA00004479"/>
    </source>
</evidence>
<feature type="chain" id="PRO_5004577682" description="GOLD domain-containing protein" evidence="11">
    <location>
        <begin position="21"/>
        <end position="209"/>
    </location>
</feature>
<dbReference type="GO" id="GO:0012505">
    <property type="term" value="C:endomembrane system"/>
    <property type="evidence" value="ECO:0007669"/>
    <property type="project" value="UniProtKB-SubCell"/>
</dbReference>
<evidence type="ECO:0000256" key="11">
    <source>
        <dbReference type="SAM" id="SignalP"/>
    </source>
</evidence>
<evidence type="ECO:0000256" key="7">
    <source>
        <dbReference type="ARBA" id="ARBA00023136"/>
    </source>
</evidence>
<protein>
    <recommendedName>
        <fullName evidence="12">GOLD domain-containing protein</fullName>
    </recommendedName>
</protein>
<keyword evidence="5 11" id="KW-0732">Signal</keyword>
<keyword evidence="7 10" id="KW-0472">Membrane</keyword>
<organism evidence="13 14">
    <name type="scientific">Megaselia scalaris</name>
    <name type="common">Humpbacked fly</name>
    <name type="synonym">Phora scalaris</name>
    <dbReference type="NCBI Taxonomy" id="36166"/>
    <lineage>
        <taxon>Eukaryota</taxon>
        <taxon>Metazoa</taxon>
        <taxon>Ecdysozoa</taxon>
        <taxon>Arthropoda</taxon>
        <taxon>Hexapoda</taxon>
        <taxon>Insecta</taxon>
        <taxon>Pterygota</taxon>
        <taxon>Neoptera</taxon>
        <taxon>Endopterygota</taxon>
        <taxon>Diptera</taxon>
        <taxon>Brachycera</taxon>
        <taxon>Muscomorpha</taxon>
        <taxon>Platypezoidea</taxon>
        <taxon>Phoridae</taxon>
        <taxon>Megaseliini</taxon>
        <taxon>Megaselia</taxon>
    </lineage>
</organism>
<comment type="similarity">
    <text evidence="2 9">Belongs to the EMP24/GP25L family.</text>
</comment>
<keyword evidence="6 10" id="KW-1133">Transmembrane helix</keyword>
<comment type="subcellular location">
    <subcellularLocation>
        <location evidence="8">Endomembrane system</location>
        <topology evidence="8">Single-pass membrane protein</topology>
    </subcellularLocation>
    <subcellularLocation>
        <location evidence="1 9">Membrane</location>
        <topology evidence="1 9">Single-pass type I membrane protein</topology>
    </subcellularLocation>
</comment>
<evidence type="ECO:0000259" key="12">
    <source>
        <dbReference type="PROSITE" id="PS50866"/>
    </source>
</evidence>
<dbReference type="PROSITE" id="PS50866">
    <property type="entry name" value="GOLD"/>
    <property type="match status" value="1"/>
</dbReference>